<sequence length="109" mass="12662">MGVIIRYWPENSNQVKVRYLNSAFLGHSTAEDLYKSFCESTIEINLKNLLQISMDGPNVNLKFWRHLHDQLKEENGFSLLNIGTCNLHIIHGAFQKGNRLSEWKLNVLF</sequence>
<dbReference type="EMBL" id="BGPR01011173">
    <property type="protein sequence ID" value="GBN49977.1"/>
    <property type="molecule type" value="Genomic_DNA"/>
</dbReference>
<protein>
    <submittedName>
        <fullName evidence="1">Uncharacterized protein</fullName>
    </submittedName>
</protein>
<keyword evidence="2" id="KW-1185">Reference proteome</keyword>
<organism evidence="1 2">
    <name type="scientific">Araneus ventricosus</name>
    <name type="common">Orbweaver spider</name>
    <name type="synonym">Epeira ventricosa</name>
    <dbReference type="NCBI Taxonomy" id="182803"/>
    <lineage>
        <taxon>Eukaryota</taxon>
        <taxon>Metazoa</taxon>
        <taxon>Ecdysozoa</taxon>
        <taxon>Arthropoda</taxon>
        <taxon>Chelicerata</taxon>
        <taxon>Arachnida</taxon>
        <taxon>Araneae</taxon>
        <taxon>Araneomorphae</taxon>
        <taxon>Entelegynae</taxon>
        <taxon>Araneoidea</taxon>
        <taxon>Araneidae</taxon>
        <taxon>Araneus</taxon>
    </lineage>
</organism>
<dbReference type="OrthoDB" id="6747606at2759"/>
<proteinExistence type="predicted"/>
<reference evidence="1 2" key="1">
    <citation type="journal article" date="2019" name="Sci. Rep.">
        <title>Orb-weaving spider Araneus ventricosus genome elucidates the spidroin gene catalogue.</title>
        <authorList>
            <person name="Kono N."/>
            <person name="Nakamura H."/>
            <person name="Ohtoshi R."/>
            <person name="Moran D.A.P."/>
            <person name="Shinohara A."/>
            <person name="Yoshida Y."/>
            <person name="Fujiwara M."/>
            <person name="Mori M."/>
            <person name="Tomita M."/>
            <person name="Arakawa K."/>
        </authorList>
    </citation>
    <scope>NUCLEOTIDE SEQUENCE [LARGE SCALE GENOMIC DNA]</scope>
</reference>
<name>A0A4Y2PIG3_ARAVE</name>
<dbReference type="Proteomes" id="UP000499080">
    <property type="component" value="Unassembled WGS sequence"/>
</dbReference>
<dbReference type="AlphaFoldDB" id="A0A4Y2PIG3"/>
<accession>A0A4Y2PIG3</accession>
<comment type="caution">
    <text evidence="1">The sequence shown here is derived from an EMBL/GenBank/DDBJ whole genome shotgun (WGS) entry which is preliminary data.</text>
</comment>
<gene>
    <name evidence="1" type="ORF">AVEN_51025_1</name>
</gene>
<evidence type="ECO:0000313" key="1">
    <source>
        <dbReference type="EMBL" id="GBN49977.1"/>
    </source>
</evidence>
<evidence type="ECO:0000313" key="2">
    <source>
        <dbReference type="Proteomes" id="UP000499080"/>
    </source>
</evidence>